<dbReference type="EMBL" id="CP001032">
    <property type="protein sequence ID" value="ACB74255.1"/>
    <property type="molecule type" value="Genomic_DNA"/>
</dbReference>
<dbReference type="AlphaFoldDB" id="B1ZXN3"/>
<dbReference type="STRING" id="452637.Oter_0967"/>
<keyword evidence="9" id="KW-1185">Reference proteome</keyword>
<dbReference type="SMART" id="SM00387">
    <property type="entry name" value="HATPase_c"/>
    <property type="match status" value="1"/>
</dbReference>
<dbReference type="InterPro" id="IPR036097">
    <property type="entry name" value="HisK_dim/P_sf"/>
</dbReference>
<evidence type="ECO:0000313" key="8">
    <source>
        <dbReference type="EMBL" id="ACB74255.1"/>
    </source>
</evidence>
<dbReference type="CDD" id="cd00082">
    <property type="entry name" value="HisKA"/>
    <property type="match status" value="1"/>
</dbReference>
<dbReference type="Pfam" id="PF00072">
    <property type="entry name" value="Response_reg"/>
    <property type="match status" value="1"/>
</dbReference>
<dbReference type="InterPro" id="IPR036890">
    <property type="entry name" value="HATPase_C_sf"/>
</dbReference>
<dbReference type="CDD" id="cd00156">
    <property type="entry name" value="REC"/>
    <property type="match status" value="1"/>
</dbReference>
<dbReference type="InterPro" id="IPR004358">
    <property type="entry name" value="Sig_transdc_His_kin-like_C"/>
</dbReference>
<dbReference type="PANTHER" id="PTHR43065:SF42">
    <property type="entry name" value="TWO-COMPONENT SENSOR PPRA"/>
    <property type="match status" value="1"/>
</dbReference>
<sequence length="1177" mass="127961">MSSSFQRIRLERICLSLLTGCVWLALAPGAGLRGAEAALDPGGRSAITNAVSIWELTPAEKALRHPLQLEGRVSFVDPVWKNFWIEQNGVGTYLMLANAAPPLRAGQRVRLEGSIVPNLGLAADSVRVTVLQDFEPITPLDANGRIREMGVLASRIVTVDAYVANQLYVDADHIRLALIIEDRPVIGWVKPANPHAVPNWERKFVRLQALYSSRFNPTNTETSIELWCGGEENVSVLGSLTDSGVFDRACTPIAQLPQMPLGAEVLVRGVVEAHDAGAYLRMRDDTGQVLVRSIQPERIAFGAEVEAVGRVDCEGAKWVLRNALFRRTKVVPLLRNKSAGLDSVDGIRQLSLPQAASGLPVKISGLVTWSMPGTEFFYLQDVTGGIRVNFDPKTIEVPQLGKYLQVEGTTMVRGFMPSVRLAGIVDRGSMTHAEGRNVTFEQAITGKEDGQWVAIRGFIQRTESQGDWRWIYMTTPGGEVVGHLQSPVNFVANPGSLIRMQGVCEATGDSNGLLTGVMLRVPFIHSIVVEEDAPVDYYDLPVHSIKGLRRLSGTRELTRVRISAEVLHQVPGRAIVVQEEDVGLQLLSRQEQNLAPGDRIDAVGILGWEGGRIVLRETVCRKQGRGPAPRPVELTTPGQLAPALDARLVSITGQLIDVSQQSDHVRLTLQAGDTLVEATLDRDSAEPVDPQVGAKVRLTGIYRLDFDNARWFRRFTLQLRSPADIAVLQQPRLWTVQRALLAAGVLGGLALLGFGWITALRRRVHQQTRQIREQLERQTRLEAEVQRAARLESLGVLAGGIAHDFNNLLTIIIGNLGLALADGKLSESTIRFLREIERGATRARSLTRQLLTFAEGGEPLRLPIEAPEFVRAAAERALHGSAVRAEYVVPPGLWHVLADKDQIAQAIQNLVVNAIQAMPNGGALLVTFSNETIGAGDKNNLEHGRYVKITLADSGEGIRPEVLPRIFDPYFTTRRTGSGLGLATVYSILKRHAGSIEVDSRVGYGTTFTLRLPATDAVLPEAAGQPVTTAEPPTALTAMPAAATKGARVLLMDDEPSIQLVVVQVLQRIGVEVTAVADGAAALREFSLAQHQGKPFQLLLLDLTVPGGMGGREALELIRRLDPQVPAVVSSGYSNDPVMGNFRAHGFQAMVQKPYDAQRLAAVVQELLEQLPPGAAT</sequence>
<feature type="coiled-coil region" evidence="5">
    <location>
        <begin position="757"/>
        <end position="791"/>
    </location>
</feature>
<accession>B1ZXN3</accession>
<dbReference type="SUPFAM" id="SSF55874">
    <property type="entry name" value="ATPase domain of HSP90 chaperone/DNA topoisomerase II/histidine kinase"/>
    <property type="match status" value="1"/>
</dbReference>
<dbReference type="SUPFAM" id="SSF52172">
    <property type="entry name" value="CheY-like"/>
    <property type="match status" value="1"/>
</dbReference>
<evidence type="ECO:0000256" key="1">
    <source>
        <dbReference type="ARBA" id="ARBA00000085"/>
    </source>
</evidence>
<evidence type="ECO:0000256" key="2">
    <source>
        <dbReference type="ARBA" id="ARBA00012438"/>
    </source>
</evidence>
<dbReference type="InterPro" id="IPR003661">
    <property type="entry name" value="HisK_dim/P_dom"/>
</dbReference>
<dbReference type="KEGG" id="ote:Oter_0967"/>
<evidence type="ECO:0000313" key="9">
    <source>
        <dbReference type="Proteomes" id="UP000007013"/>
    </source>
</evidence>
<keyword evidence="8" id="KW-0418">Kinase</keyword>
<dbReference type="SMART" id="SM00388">
    <property type="entry name" value="HisKA"/>
    <property type="match status" value="1"/>
</dbReference>
<dbReference type="PROSITE" id="PS50110">
    <property type="entry name" value="RESPONSE_REGULATORY"/>
    <property type="match status" value="1"/>
</dbReference>
<name>B1ZXN3_OPITP</name>
<dbReference type="Gene3D" id="3.40.50.2300">
    <property type="match status" value="1"/>
</dbReference>
<dbReference type="SMART" id="SM00448">
    <property type="entry name" value="REC"/>
    <property type="match status" value="1"/>
</dbReference>
<feature type="modified residue" description="4-aspartylphosphate" evidence="4">
    <location>
        <position position="1102"/>
    </location>
</feature>
<dbReference type="HOGENOM" id="CLU_273405_0_0_0"/>
<dbReference type="Proteomes" id="UP000007013">
    <property type="component" value="Chromosome"/>
</dbReference>
<dbReference type="Pfam" id="PF02518">
    <property type="entry name" value="HATPase_c"/>
    <property type="match status" value="1"/>
</dbReference>
<dbReference type="eggNOG" id="COG0784">
    <property type="taxonomic scope" value="Bacteria"/>
</dbReference>
<dbReference type="PROSITE" id="PS50109">
    <property type="entry name" value="HIS_KIN"/>
    <property type="match status" value="1"/>
</dbReference>
<evidence type="ECO:0000256" key="5">
    <source>
        <dbReference type="SAM" id="Coils"/>
    </source>
</evidence>
<dbReference type="PANTHER" id="PTHR43065">
    <property type="entry name" value="SENSOR HISTIDINE KINASE"/>
    <property type="match status" value="1"/>
</dbReference>
<evidence type="ECO:0000259" key="7">
    <source>
        <dbReference type="PROSITE" id="PS50110"/>
    </source>
</evidence>
<proteinExistence type="predicted"/>
<dbReference type="Gene3D" id="1.10.287.130">
    <property type="match status" value="1"/>
</dbReference>
<evidence type="ECO:0000259" key="6">
    <source>
        <dbReference type="PROSITE" id="PS50109"/>
    </source>
</evidence>
<dbReference type="SUPFAM" id="SSF47384">
    <property type="entry name" value="Homodimeric domain of signal transducing histidine kinase"/>
    <property type="match status" value="1"/>
</dbReference>
<dbReference type="Gene3D" id="3.30.565.10">
    <property type="entry name" value="Histidine kinase-like ATPase, C-terminal domain"/>
    <property type="match status" value="1"/>
</dbReference>
<dbReference type="InterPro" id="IPR005467">
    <property type="entry name" value="His_kinase_dom"/>
</dbReference>
<dbReference type="eggNOG" id="COG4191">
    <property type="taxonomic scope" value="Bacteria"/>
</dbReference>
<feature type="domain" description="Histidine kinase" evidence="6">
    <location>
        <begin position="800"/>
        <end position="1016"/>
    </location>
</feature>
<keyword evidence="8" id="KW-0808">Transferase</keyword>
<dbReference type="InterPro" id="IPR001789">
    <property type="entry name" value="Sig_transdc_resp-reg_receiver"/>
</dbReference>
<organism evidence="8 9">
    <name type="scientific">Opitutus terrae (strain DSM 11246 / JCM 15787 / PB90-1)</name>
    <dbReference type="NCBI Taxonomy" id="452637"/>
    <lineage>
        <taxon>Bacteria</taxon>
        <taxon>Pseudomonadati</taxon>
        <taxon>Verrucomicrobiota</taxon>
        <taxon>Opitutia</taxon>
        <taxon>Opitutales</taxon>
        <taxon>Opitutaceae</taxon>
        <taxon>Opitutus</taxon>
    </lineage>
</organism>
<evidence type="ECO:0000256" key="3">
    <source>
        <dbReference type="ARBA" id="ARBA00022553"/>
    </source>
</evidence>
<dbReference type="InterPro" id="IPR003594">
    <property type="entry name" value="HATPase_dom"/>
</dbReference>
<protein>
    <recommendedName>
        <fullName evidence="2">histidine kinase</fullName>
        <ecNumber evidence="2">2.7.13.3</ecNumber>
    </recommendedName>
</protein>
<dbReference type="Pfam" id="PF00512">
    <property type="entry name" value="HisKA"/>
    <property type="match status" value="1"/>
</dbReference>
<keyword evidence="5" id="KW-0175">Coiled coil</keyword>
<dbReference type="PRINTS" id="PR00344">
    <property type="entry name" value="BCTRLSENSOR"/>
</dbReference>
<dbReference type="InterPro" id="IPR011006">
    <property type="entry name" value="CheY-like_superfamily"/>
</dbReference>
<reference evidence="8 9" key="1">
    <citation type="journal article" date="2011" name="J. Bacteriol.">
        <title>Genome sequence of the verrucomicrobium Opitutus terrae PB90-1, an abundant inhabitant of rice paddy soil ecosystems.</title>
        <authorList>
            <person name="van Passel M.W."/>
            <person name="Kant R."/>
            <person name="Palva A."/>
            <person name="Copeland A."/>
            <person name="Lucas S."/>
            <person name="Lapidus A."/>
            <person name="Glavina del Rio T."/>
            <person name="Pitluck S."/>
            <person name="Goltsman E."/>
            <person name="Clum A."/>
            <person name="Sun H."/>
            <person name="Schmutz J."/>
            <person name="Larimer F.W."/>
            <person name="Land M.L."/>
            <person name="Hauser L."/>
            <person name="Kyrpides N."/>
            <person name="Mikhailova N."/>
            <person name="Richardson P.P."/>
            <person name="Janssen P.H."/>
            <person name="de Vos W.M."/>
            <person name="Smidt H."/>
        </authorList>
    </citation>
    <scope>NUCLEOTIDE SEQUENCE [LARGE SCALE GENOMIC DNA]</scope>
    <source>
        <strain evidence="9">DSM 11246 / JCM 15787 / PB90-1</strain>
    </source>
</reference>
<keyword evidence="3 4" id="KW-0597">Phosphoprotein</keyword>
<gene>
    <name evidence="8" type="ordered locus">Oter_0967</name>
</gene>
<evidence type="ECO:0000256" key="4">
    <source>
        <dbReference type="PROSITE-ProRule" id="PRU00169"/>
    </source>
</evidence>
<dbReference type="GO" id="GO:0000155">
    <property type="term" value="F:phosphorelay sensor kinase activity"/>
    <property type="evidence" value="ECO:0007669"/>
    <property type="project" value="InterPro"/>
</dbReference>
<dbReference type="EC" id="2.7.13.3" evidence="2"/>
<comment type="catalytic activity">
    <reaction evidence="1">
        <text>ATP + protein L-histidine = ADP + protein N-phospho-L-histidine.</text>
        <dbReference type="EC" id="2.7.13.3"/>
    </reaction>
</comment>
<feature type="domain" description="Response regulatory" evidence="7">
    <location>
        <begin position="1048"/>
        <end position="1168"/>
    </location>
</feature>